<dbReference type="EMBL" id="BAABEX010000002">
    <property type="protein sequence ID" value="GAA4417829.1"/>
    <property type="molecule type" value="Genomic_DNA"/>
</dbReference>
<reference evidence="3" key="1">
    <citation type="journal article" date="2019" name="Int. J. Syst. Evol. Microbiol.">
        <title>The Global Catalogue of Microorganisms (GCM) 10K type strain sequencing project: providing services to taxonomists for standard genome sequencing and annotation.</title>
        <authorList>
            <consortium name="The Broad Institute Genomics Platform"/>
            <consortium name="The Broad Institute Genome Sequencing Center for Infectious Disease"/>
            <person name="Wu L."/>
            <person name="Ma J."/>
        </authorList>
    </citation>
    <scope>NUCLEOTIDE SEQUENCE [LARGE SCALE GENOMIC DNA]</scope>
    <source>
        <strain evidence="3">JCM 31890</strain>
    </source>
</reference>
<gene>
    <name evidence="2" type="ORF">GCM10023090_01990</name>
</gene>
<sequence>MHRADNSQSAGSSSFKASCTGVLPASATINAGNTFASLVAPIELAGNNSTRRNVADGARPNDKGGSMSTPAALFHAAVAATGISPPDLIQDDGNLHRFSTNGTPGNKDGWYVLYGDGVPAGTFGCWRNGFSQTWSSKPDTAMTQAERDAHGRRIQEMRAQRNAYLAERQQQARTTAVALWQAAAPAMQHEYLARKGIQPHGARCDGYRLVIPLRDVDGTLHSLQTIAPDGDKRFMPGGRVVGCYHSMGKPKGLLVVCEGFATGASIHEATGHAVAVAFNAGNLLPVAQALHGKYPALRIIVAADDDWRTDGNPGLTKAAEAAQAVGGDLSKPDFGDNRPEKATDFNDLHQLLGLDAVKACIDGVVTASTVSGWADPVPLPSGLPPVAPFDAELLPEALRDWVADIADRMQCPPDFTAVGALVALSSLIGARAVVKPKARDDWAVTPNLWGAIVGRPGVMKSPALSEVLKPLQCLEKTEREQWQAAHEAWQLDCKVVELAAKANEKQVKAQAAKDPAKARALLQSANNLTPAPTMRRYVVNDATVEKLADLLTVNPWGTLVYRDEIHGLLCSMDKQGQEGARGFYLTGYDGNQGHAVDRIGRGESFVPRVCLAMLGGIQPGKVQSYVREAVAGGAGDDGLLQRFGLTVWPDVNREFVYVDRWPDTPAKQAAWAVFERLSQLQPATNSDAQEWRFTPKAQVLFEEWLIPFETELRGDELHPALVSHLAKYRKLIPALALIFALVDTPDSENLIHERELIRALAWADYLRTHAERLYAAAVMPETSTAKQLLDKITSGKLTDSNAVLLDAFAPRQVAVKHWAGLGTPDAVRKAADLLADYGWLVREATPSGAAGGRPGERYVLHPMLVKGGRR</sequence>
<dbReference type="InterPro" id="IPR006171">
    <property type="entry name" value="TOPRIM_dom"/>
</dbReference>
<dbReference type="CDD" id="cd01029">
    <property type="entry name" value="TOPRIM_primases"/>
    <property type="match status" value="1"/>
</dbReference>
<accession>A0ABP8KWV9</accession>
<dbReference type="Proteomes" id="UP001501788">
    <property type="component" value="Unassembled WGS sequence"/>
</dbReference>
<name>A0ABP8KWV9_9BURK</name>
<comment type="caution">
    <text evidence="2">The sequence shown here is derived from an EMBL/GenBank/DDBJ whole genome shotgun (WGS) entry which is preliminary data.</text>
</comment>
<evidence type="ECO:0000313" key="3">
    <source>
        <dbReference type="Proteomes" id="UP001501788"/>
    </source>
</evidence>
<evidence type="ECO:0000313" key="2">
    <source>
        <dbReference type="EMBL" id="GAA4417829.1"/>
    </source>
</evidence>
<keyword evidence="3" id="KW-1185">Reference proteome</keyword>
<dbReference type="InterPro" id="IPR025048">
    <property type="entry name" value="DUF3987"/>
</dbReference>
<feature type="domain" description="Toprim" evidence="1">
    <location>
        <begin position="254"/>
        <end position="352"/>
    </location>
</feature>
<dbReference type="Pfam" id="PF13148">
    <property type="entry name" value="DUF3987"/>
    <property type="match status" value="1"/>
</dbReference>
<evidence type="ECO:0000259" key="1">
    <source>
        <dbReference type="Pfam" id="PF13362"/>
    </source>
</evidence>
<dbReference type="InterPro" id="IPR034154">
    <property type="entry name" value="TOPRIM_DnaG/twinkle"/>
</dbReference>
<proteinExistence type="predicted"/>
<organism evidence="2 3">
    <name type="scientific">Acidovorax lacteus</name>
    <dbReference type="NCBI Taxonomy" id="1924988"/>
    <lineage>
        <taxon>Bacteria</taxon>
        <taxon>Pseudomonadati</taxon>
        <taxon>Pseudomonadota</taxon>
        <taxon>Betaproteobacteria</taxon>
        <taxon>Burkholderiales</taxon>
        <taxon>Comamonadaceae</taxon>
        <taxon>Acidovorax</taxon>
    </lineage>
</organism>
<protein>
    <recommendedName>
        <fullName evidence="1">Toprim domain-containing protein</fullName>
    </recommendedName>
</protein>
<dbReference type="Pfam" id="PF13362">
    <property type="entry name" value="Toprim_3"/>
    <property type="match status" value="1"/>
</dbReference>